<evidence type="ECO:0008006" key="4">
    <source>
        <dbReference type="Google" id="ProtNLM"/>
    </source>
</evidence>
<protein>
    <recommendedName>
        <fullName evidence="4">DUF2950 domain-containing protein</fullName>
    </recommendedName>
</protein>
<dbReference type="AlphaFoldDB" id="A0A060DRC6"/>
<feature type="signal peptide" evidence="1">
    <location>
        <begin position="1"/>
        <end position="30"/>
    </location>
</feature>
<reference evidence="2 3" key="1">
    <citation type="journal article" date="2014" name="Genome Announc.">
        <title>Complete Genome Sequence of the Model Rhizosphere Strain Azospirillum brasilense Az39, Successfully Applied in Agriculture.</title>
        <authorList>
            <person name="Rivera D."/>
            <person name="Revale S."/>
            <person name="Molina R."/>
            <person name="Gualpa J."/>
            <person name="Puente M."/>
            <person name="Maroniche G."/>
            <person name="Paris G."/>
            <person name="Baker D."/>
            <person name="Clavijo B."/>
            <person name="McLay K."/>
            <person name="Spaepen S."/>
            <person name="Perticari A."/>
            <person name="Vazquez M."/>
            <person name="Wisniewski-Dye F."/>
            <person name="Watkins C."/>
            <person name="Martinez-Abarca F."/>
            <person name="Vanderleyden J."/>
            <person name="Cassan F."/>
        </authorList>
    </citation>
    <scope>NUCLEOTIDE SEQUENCE [LARGE SCALE GENOMIC DNA]</scope>
    <source>
        <strain evidence="2 3">Az39</strain>
        <plasmid evidence="2">AbAZ39_p1</plasmid>
    </source>
</reference>
<geneLocation type="plasmid" evidence="2 3">
    <name>AbAZ39_p1</name>
</geneLocation>
<sequence>MTGAHRLRRTILAGILAPIVAMFTIAAAFAQSQTTPPAMGAPAPSADQRSFATAREAADAFVAALAADDTRSLLAMFGPGNADLVEGPDPASARVDRQRAARAAKEGMRLQEEGNVAGILLGHQNWPFPIPLVRIGPRWFFDTPAGEEEIFVRRIGADELDAIAALHAFVQAQRDYMERSKAGGRPAAYARYIQSTPGSTDGLWWPAQAGHSKAAGNGTEATHASPLSAFVERQRAFLEGRRPGDPYRGYWFRILTAQGPGAPGGAMSYLVNDRLEKGFAILAWPSDYGENGIMSFQVGRDGHVLQKDLGNDTVAVAQSIWAYDPSDGWMPVTPR</sequence>
<name>A0A060DRC6_9PROT</name>
<dbReference type="Pfam" id="PF11453">
    <property type="entry name" value="DUF2950"/>
    <property type="match status" value="1"/>
</dbReference>
<dbReference type="RefSeq" id="WP_051658169.1">
    <property type="nucleotide sequence ID" value="NZ_CP007794.1"/>
</dbReference>
<dbReference type="EMBL" id="CP007794">
    <property type="protein sequence ID" value="AIB13499.1"/>
    <property type="molecule type" value="Genomic_DNA"/>
</dbReference>
<proteinExistence type="predicted"/>
<accession>A0A060DRC6</accession>
<evidence type="ECO:0000256" key="1">
    <source>
        <dbReference type="SAM" id="SignalP"/>
    </source>
</evidence>
<evidence type="ECO:0000313" key="3">
    <source>
        <dbReference type="Proteomes" id="UP000027186"/>
    </source>
</evidence>
<organism evidence="2 3">
    <name type="scientific">Azospirillum argentinense</name>
    <dbReference type="NCBI Taxonomy" id="2970906"/>
    <lineage>
        <taxon>Bacteria</taxon>
        <taxon>Pseudomonadati</taxon>
        <taxon>Pseudomonadota</taxon>
        <taxon>Alphaproteobacteria</taxon>
        <taxon>Rhodospirillales</taxon>
        <taxon>Azospirillaceae</taxon>
        <taxon>Azospirillum</taxon>
    </lineage>
</organism>
<keyword evidence="2" id="KW-0614">Plasmid</keyword>
<dbReference type="Proteomes" id="UP000027186">
    <property type="component" value="Plasmid AbAZ39_p1"/>
</dbReference>
<keyword evidence="1" id="KW-0732">Signal</keyword>
<gene>
    <name evidence="2" type="ORF">ABAZ39_16280</name>
</gene>
<evidence type="ECO:0000313" key="2">
    <source>
        <dbReference type="EMBL" id="AIB13499.1"/>
    </source>
</evidence>
<dbReference type="KEGG" id="abq:ABAZ39_16280"/>
<dbReference type="InterPro" id="IPR021556">
    <property type="entry name" value="DUF2950"/>
</dbReference>
<feature type="chain" id="PRO_5001583084" description="DUF2950 domain-containing protein" evidence="1">
    <location>
        <begin position="31"/>
        <end position="335"/>
    </location>
</feature>